<dbReference type="PANTHER" id="PTHR42827">
    <property type="entry name" value="IRON-SULFUR CLUSTER-BINDING PROTEIN-RELATED"/>
    <property type="match status" value="1"/>
</dbReference>
<evidence type="ECO:0000313" key="1">
    <source>
        <dbReference type="EMBL" id="RJP18697.1"/>
    </source>
</evidence>
<accession>A0A3A4NCT0</accession>
<protein>
    <recommendedName>
        <fullName evidence="3">Epoxyqueuosine reductase</fullName>
    </recommendedName>
</protein>
<dbReference type="EMBL" id="QZKU01000098">
    <property type="protein sequence ID" value="RJP18697.1"/>
    <property type="molecule type" value="Genomic_DNA"/>
</dbReference>
<organism evidence="1 2">
    <name type="scientific">Abyssobacteria bacterium (strain SURF_5)</name>
    <dbReference type="NCBI Taxonomy" id="2093360"/>
    <lineage>
        <taxon>Bacteria</taxon>
        <taxon>Pseudomonadati</taxon>
        <taxon>Candidatus Hydrogenedentota</taxon>
        <taxon>Candidatus Abyssobacteria</taxon>
    </lineage>
</organism>
<sequence>MFVLVVHEDRKSIQMNHEVCQFLEKLFLTNQLNRLPVAYGGDRIFDAPLIGVARGDDLIFEKFKEVVAPEHLTPAEMWTASGLPNDSGLAARLRILSIVFPYVRLIREEGRKAEAMPAEIYCVGRNYANEFMRDVLKQTKEFFERRGYRAVAGITSPAFKLITKSDPMRVYSVWSERHIAFAAGMGTFSLHEGLITEAGCNVRIASVITDMPLQVTLRRSDEPYANCLYYAKGTCRECEKRCPADGAITEAGHNKFPCWAFGRVIEKEMTERLQPILKPHHRRVNDADTYSYPVGCAFCQFGVPCMDRNPMAAAQRKEIETGP</sequence>
<dbReference type="PANTHER" id="PTHR42827:SF1">
    <property type="entry name" value="IRON-SULFUR CLUSTER-BINDING PROTEIN"/>
    <property type="match status" value="1"/>
</dbReference>
<evidence type="ECO:0008006" key="3">
    <source>
        <dbReference type="Google" id="ProtNLM"/>
    </source>
</evidence>
<reference evidence="1 2" key="1">
    <citation type="journal article" date="2017" name="ISME J.">
        <title>Energy and carbon metabolisms in a deep terrestrial subsurface fluid microbial community.</title>
        <authorList>
            <person name="Momper L."/>
            <person name="Jungbluth S.P."/>
            <person name="Lee M.D."/>
            <person name="Amend J.P."/>
        </authorList>
    </citation>
    <scope>NUCLEOTIDE SEQUENCE [LARGE SCALE GENOMIC DNA]</scope>
    <source>
        <strain evidence="1">SURF_5</strain>
    </source>
</reference>
<gene>
    <name evidence="1" type="ORF">C4520_13970</name>
</gene>
<proteinExistence type="predicted"/>
<name>A0A3A4NCT0_ABYX5</name>
<evidence type="ECO:0000313" key="2">
    <source>
        <dbReference type="Proteomes" id="UP000265882"/>
    </source>
</evidence>
<dbReference type="AlphaFoldDB" id="A0A3A4NCT0"/>
<dbReference type="Proteomes" id="UP000265882">
    <property type="component" value="Unassembled WGS sequence"/>
</dbReference>
<comment type="caution">
    <text evidence="1">The sequence shown here is derived from an EMBL/GenBank/DDBJ whole genome shotgun (WGS) entry which is preliminary data.</text>
</comment>